<evidence type="ECO:0000313" key="1">
    <source>
        <dbReference type="EMBL" id="PIO54545.1"/>
    </source>
</evidence>
<reference evidence="1 2" key="1">
    <citation type="submission" date="2015-09" db="EMBL/GenBank/DDBJ databases">
        <title>Draft genome of the parasitic nematode Teladorsagia circumcincta isolate WARC Sus (inbred).</title>
        <authorList>
            <person name="Mitreva M."/>
        </authorList>
    </citation>
    <scope>NUCLEOTIDE SEQUENCE [LARGE SCALE GENOMIC DNA]</scope>
    <source>
        <strain evidence="1 2">S</strain>
    </source>
</reference>
<sequence length="66" mass="7578">MFACAQGPGPKTEMANTNNRESAIYPAIKPVQKVYFWPSLTAPEREILRDAFFQIGRRTCIKFLEQ</sequence>
<organism evidence="1 2">
    <name type="scientific">Teladorsagia circumcincta</name>
    <name type="common">Brown stomach worm</name>
    <name type="synonym">Ostertagia circumcincta</name>
    <dbReference type="NCBI Taxonomy" id="45464"/>
    <lineage>
        <taxon>Eukaryota</taxon>
        <taxon>Metazoa</taxon>
        <taxon>Ecdysozoa</taxon>
        <taxon>Nematoda</taxon>
        <taxon>Chromadorea</taxon>
        <taxon>Rhabditida</taxon>
        <taxon>Rhabditina</taxon>
        <taxon>Rhabditomorpha</taxon>
        <taxon>Strongyloidea</taxon>
        <taxon>Trichostrongylidae</taxon>
        <taxon>Teladorsagia</taxon>
    </lineage>
</organism>
<accession>A0A2G9T9F6</accession>
<dbReference type="AlphaFoldDB" id="A0A2G9T9F6"/>
<feature type="non-terminal residue" evidence="1">
    <location>
        <position position="66"/>
    </location>
</feature>
<name>A0A2G9T9F6_TELCI</name>
<gene>
    <name evidence="1" type="ORF">TELCIR_24091</name>
</gene>
<keyword evidence="2" id="KW-1185">Reference proteome</keyword>
<protein>
    <recommendedName>
        <fullName evidence="3">Peptidase M12A domain-containing protein</fullName>
    </recommendedName>
</protein>
<evidence type="ECO:0000313" key="2">
    <source>
        <dbReference type="Proteomes" id="UP000230423"/>
    </source>
</evidence>
<dbReference type="Proteomes" id="UP000230423">
    <property type="component" value="Unassembled WGS sequence"/>
</dbReference>
<dbReference type="OrthoDB" id="5843159at2759"/>
<dbReference type="EMBL" id="KZ395390">
    <property type="protein sequence ID" value="PIO54545.1"/>
    <property type="molecule type" value="Genomic_DNA"/>
</dbReference>
<proteinExistence type="predicted"/>
<evidence type="ECO:0008006" key="3">
    <source>
        <dbReference type="Google" id="ProtNLM"/>
    </source>
</evidence>